<gene>
    <name evidence="2" type="ORF">PENTCL1PPCAC_12092</name>
</gene>
<feature type="transmembrane region" description="Helical" evidence="1">
    <location>
        <begin position="6"/>
        <end position="30"/>
    </location>
</feature>
<feature type="non-terminal residue" evidence="2">
    <location>
        <position position="1"/>
    </location>
</feature>
<keyword evidence="3" id="KW-1185">Reference proteome</keyword>
<dbReference type="Proteomes" id="UP001432027">
    <property type="component" value="Unassembled WGS sequence"/>
</dbReference>
<evidence type="ECO:0000256" key="1">
    <source>
        <dbReference type="SAM" id="Phobius"/>
    </source>
</evidence>
<accession>A0AAV5T4M0</accession>
<evidence type="ECO:0000313" key="3">
    <source>
        <dbReference type="Proteomes" id="UP001432027"/>
    </source>
</evidence>
<keyword evidence="1" id="KW-0812">Transmembrane</keyword>
<organism evidence="2 3">
    <name type="scientific">Pristionchus entomophagus</name>
    <dbReference type="NCBI Taxonomy" id="358040"/>
    <lineage>
        <taxon>Eukaryota</taxon>
        <taxon>Metazoa</taxon>
        <taxon>Ecdysozoa</taxon>
        <taxon>Nematoda</taxon>
        <taxon>Chromadorea</taxon>
        <taxon>Rhabditida</taxon>
        <taxon>Rhabditina</taxon>
        <taxon>Diplogasteromorpha</taxon>
        <taxon>Diplogasteroidea</taxon>
        <taxon>Neodiplogasteridae</taxon>
        <taxon>Pristionchus</taxon>
    </lineage>
</organism>
<dbReference type="EMBL" id="BTSX01000003">
    <property type="protein sequence ID" value="GMS89917.1"/>
    <property type="molecule type" value="Genomic_DNA"/>
</dbReference>
<proteinExistence type="predicted"/>
<sequence length="105" mass="12387">RNLCHLQLFLLFVHPLLHLLILLFHFFLLLPRRQSTHQSQFFSSHVFFEVFHVLIELPREATDLGIEFVLVSDRLSSNPSLQCLFIDCYFPILAKSMMNLPKPCF</sequence>
<keyword evidence="1" id="KW-1133">Transmembrane helix</keyword>
<keyword evidence="1" id="KW-0472">Membrane</keyword>
<name>A0AAV5T4M0_9BILA</name>
<comment type="caution">
    <text evidence="2">The sequence shown here is derived from an EMBL/GenBank/DDBJ whole genome shotgun (WGS) entry which is preliminary data.</text>
</comment>
<evidence type="ECO:0000313" key="2">
    <source>
        <dbReference type="EMBL" id="GMS89917.1"/>
    </source>
</evidence>
<evidence type="ECO:0008006" key="4">
    <source>
        <dbReference type="Google" id="ProtNLM"/>
    </source>
</evidence>
<reference evidence="2" key="1">
    <citation type="submission" date="2023-10" db="EMBL/GenBank/DDBJ databases">
        <title>Genome assembly of Pristionchus species.</title>
        <authorList>
            <person name="Yoshida K."/>
            <person name="Sommer R.J."/>
        </authorList>
    </citation>
    <scope>NUCLEOTIDE SEQUENCE</scope>
    <source>
        <strain evidence="2">RS0144</strain>
    </source>
</reference>
<protein>
    <recommendedName>
        <fullName evidence="4">Secreted protein</fullName>
    </recommendedName>
</protein>
<dbReference type="AlphaFoldDB" id="A0AAV5T4M0"/>